<reference evidence="3 4" key="1">
    <citation type="journal article" date="2020" name="ISME J.">
        <title>Comparative genomics reveals insights into cyanobacterial evolution and habitat adaptation.</title>
        <authorList>
            <person name="Chen M.Y."/>
            <person name="Teng W.K."/>
            <person name="Zhao L."/>
            <person name="Hu C.X."/>
            <person name="Zhou Y.K."/>
            <person name="Han B.P."/>
            <person name="Song L.R."/>
            <person name="Shu W.S."/>
        </authorList>
    </citation>
    <scope>NUCLEOTIDE SEQUENCE [LARGE SCALE GENOMIC DNA]</scope>
    <source>
        <strain evidence="3 4">FACHB-248</strain>
    </source>
</reference>
<evidence type="ECO:0000259" key="2">
    <source>
        <dbReference type="Pfam" id="PF00534"/>
    </source>
</evidence>
<dbReference type="RefSeq" id="WP_029633068.1">
    <property type="nucleotide sequence ID" value="NZ_JACJTA010000020.1"/>
</dbReference>
<dbReference type="Gene3D" id="3.40.50.2000">
    <property type="entry name" value="Glycogen Phosphorylase B"/>
    <property type="match status" value="2"/>
</dbReference>
<accession>A0ABR8GQ09</accession>
<dbReference type="PANTHER" id="PTHR46401">
    <property type="entry name" value="GLYCOSYLTRANSFERASE WBBK-RELATED"/>
    <property type="match status" value="1"/>
</dbReference>
<protein>
    <submittedName>
        <fullName evidence="3">Glycosyltransferase family 4 protein</fullName>
    </submittedName>
</protein>
<proteinExistence type="predicted"/>
<dbReference type="EMBL" id="JACJTA010000020">
    <property type="protein sequence ID" value="MBD2605243.1"/>
    <property type="molecule type" value="Genomic_DNA"/>
</dbReference>
<gene>
    <name evidence="3" type="ORF">H6G81_12030</name>
</gene>
<keyword evidence="1" id="KW-0808">Transferase</keyword>
<evidence type="ECO:0000313" key="3">
    <source>
        <dbReference type="EMBL" id="MBD2605243.1"/>
    </source>
</evidence>
<feature type="domain" description="Glycosyl transferase family 1" evidence="2">
    <location>
        <begin position="205"/>
        <end position="350"/>
    </location>
</feature>
<dbReference type="Pfam" id="PF00534">
    <property type="entry name" value="Glycos_transf_1"/>
    <property type="match status" value="1"/>
</dbReference>
<evidence type="ECO:0000313" key="4">
    <source>
        <dbReference type="Proteomes" id="UP000660380"/>
    </source>
</evidence>
<organism evidence="3 4">
    <name type="scientific">Scytonema hofmannii FACHB-248</name>
    <dbReference type="NCBI Taxonomy" id="1842502"/>
    <lineage>
        <taxon>Bacteria</taxon>
        <taxon>Bacillati</taxon>
        <taxon>Cyanobacteriota</taxon>
        <taxon>Cyanophyceae</taxon>
        <taxon>Nostocales</taxon>
        <taxon>Scytonemataceae</taxon>
        <taxon>Scytonema</taxon>
    </lineage>
</organism>
<evidence type="ECO:0000256" key="1">
    <source>
        <dbReference type="ARBA" id="ARBA00022679"/>
    </source>
</evidence>
<sequence>MKLAYVTTFEPLDMTSWSGSSYHLAKSLENQSISLEYIGPLKRKSSVVSDFKTRLHKKLFKKDRLTWVQPTVLKKYAQEVSDKLASSDADMIFSLGTSQIAYLETKKPIVYMWDCTFSGQSDYPMFRNLSPESIKLGNRMEQLALDKCKLAIFSSEWAYKTAINNYEVDEKKVKVVPLGANIACNRSINDVIDIINSRSSEKCNLLFIGIDWFRKGGEITYKIAKELNRLGLETTLTIVGCQPEINETLPNFVKTLGFINKFESSGLQKIEKLLAESHFLIMPSMAESYGIVFCEASSFGTPSLATNIGGIPTAVKDGINGKLFSSYADVTEYCEYILDLFQDYSKYKSLALSSFQEYQSRLNWSVTSKTIKELLTATVSFG</sequence>
<comment type="caution">
    <text evidence="3">The sequence shown here is derived from an EMBL/GenBank/DDBJ whole genome shotgun (WGS) entry which is preliminary data.</text>
</comment>
<dbReference type="InterPro" id="IPR001296">
    <property type="entry name" value="Glyco_trans_1"/>
</dbReference>
<dbReference type="CDD" id="cd03801">
    <property type="entry name" value="GT4_PimA-like"/>
    <property type="match status" value="1"/>
</dbReference>
<dbReference type="PANTHER" id="PTHR46401:SF2">
    <property type="entry name" value="GLYCOSYLTRANSFERASE WBBK-RELATED"/>
    <property type="match status" value="1"/>
</dbReference>
<keyword evidence="4" id="KW-1185">Reference proteome</keyword>
<dbReference type="Proteomes" id="UP000660380">
    <property type="component" value="Unassembled WGS sequence"/>
</dbReference>
<dbReference type="SUPFAM" id="SSF53756">
    <property type="entry name" value="UDP-Glycosyltransferase/glycogen phosphorylase"/>
    <property type="match status" value="1"/>
</dbReference>
<name>A0ABR8GQ09_9CYAN</name>